<name>A0A1Z1M5V6_9FLOR</name>
<geneLocation type="chloroplast" evidence="1"/>
<dbReference type="EMBL" id="MF101418">
    <property type="protein sequence ID" value="ARW61477.1"/>
    <property type="molecule type" value="Genomic_DNA"/>
</dbReference>
<keyword evidence="1" id="KW-0150">Chloroplast</keyword>
<keyword evidence="1" id="KW-0934">Plastid</keyword>
<proteinExistence type="predicted"/>
<dbReference type="RefSeq" id="YP_009392915.1">
    <property type="nucleotide sequence ID" value="NC_035265.1"/>
</dbReference>
<dbReference type="GeneID" id="33354525"/>
<accession>A0A1Z1M5V6</accession>
<sequence length="34" mass="4072">MTTKIAVVSILTRINYCFDFYSYLCLFKYILSQI</sequence>
<organism evidence="1">
    <name type="scientific">Caloglossa intermedia</name>
    <dbReference type="NCBI Taxonomy" id="100879"/>
    <lineage>
        <taxon>Eukaryota</taxon>
        <taxon>Rhodophyta</taxon>
        <taxon>Florideophyceae</taxon>
        <taxon>Rhodymeniophycidae</taxon>
        <taxon>Ceramiales</taxon>
        <taxon>Delesseriaceae</taxon>
        <taxon>Caloglossa</taxon>
    </lineage>
</organism>
<gene>
    <name evidence="1" type="primary">orf34</name>
</gene>
<dbReference type="AlphaFoldDB" id="A0A1Z1M5V6"/>
<reference evidence="1" key="1">
    <citation type="journal article" date="2017" name="J. Phycol.">
        <title>Analysis of chloroplast genomes and a supermatrix inform reclassification of the Rhodomelaceae (Rhodophyta).</title>
        <authorList>
            <person name="Diaz-Tapia P."/>
            <person name="Maggs C.A."/>
            <person name="West J.A."/>
            <person name="Verbruggen H."/>
        </authorList>
    </citation>
    <scope>NUCLEOTIDE SEQUENCE</scope>
    <source>
        <strain evidence="1">JW3535</strain>
    </source>
</reference>
<evidence type="ECO:0000313" key="1">
    <source>
        <dbReference type="EMBL" id="ARW61477.1"/>
    </source>
</evidence>
<protein>
    <submittedName>
        <fullName evidence="1">Uncharacterized protein</fullName>
    </submittedName>
</protein>